<reference evidence="6" key="1">
    <citation type="submission" date="2015-12" db="EMBL/GenBank/DDBJ databases">
        <authorList>
            <person name="Bansal K."/>
            <person name="Midha S."/>
            <person name="Patil P.B."/>
        </authorList>
    </citation>
    <scope>NUCLEOTIDE SEQUENCE</scope>
    <source>
        <strain evidence="6">LMG867</strain>
    </source>
</reference>
<dbReference type="PROSITE" id="PS52004">
    <property type="entry name" value="KS3_2"/>
    <property type="match status" value="1"/>
</dbReference>
<dbReference type="Proteomes" id="UP000825388">
    <property type="component" value="Unassembled WGS sequence"/>
</dbReference>
<dbReference type="InterPro" id="IPR016039">
    <property type="entry name" value="Thiolase-like"/>
</dbReference>
<evidence type="ECO:0000259" key="5">
    <source>
        <dbReference type="PROSITE" id="PS52004"/>
    </source>
</evidence>
<comment type="pathway">
    <text evidence="1">Lipid metabolism; fatty acid biosynthesis.</text>
</comment>
<dbReference type="Pfam" id="PF02801">
    <property type="entry name" value="Ketoacyl-synt_C"/>
    <property type="match status" value="1"/>
</dbReference>
<evidence type="ECO:0000256" key="2">
    <source>
        <dbReference type="ARBA" id="ARBA00008467"/>
    </source>
</evidence>
<dbReference type="NCBIfam" id="NF005490">
    <property type="entry name" value="PRK07103.1"/>
    <property type="match status" value="1"/>
</dbReference>
<dbReference type="InterPro" id="IPR014030">
    <property type="entry name" value="Ketoacyl_synth_N"/>
</dbReference>
<sequence length="409" mass="43054">MSEDVVITGVGVGSAIGHGKDAFLDALLEGRSAFGIMRRPGRQRGQETSFIGAEMEMPPLPDALEKSLPRGLSLSGRLALATLHEAWEEASLDAIDPRRIGLIVGGSNFQQREIALLHEKYRNREAFLRPTYGMTFMDTDVVASCTSLFGIRGPSYNVAGASASGQLAILRAAQAVRSGEVDACIALGPLMDLSYWECLGLRSLGAMGSDRHADAPSAACRPFDTDRDGFIFGECGAAIVVERATPARRAGVRPYATVCGWGLVIDGNRNPDPSVDGEVAAIRAALETAGCQASDIDYVNPHGTGSPLGDETELMALRACGLAYAAINATKSVTGHGLCAAGAVEVAATVLQMRAGRLHPSLNLEAPIDTGFDWVRGTSMARDVRHAITLSMGFGGVNTALCLRHADEA</sequence>
<dbReference type="PANTHER" id="PTHR11712">
    <property type="entry name" value="POLYKETIDE SYNTHASE-RELATED"/>
    <property type="match status" value="1"/>
</dbReference>
<dbReference type="InterPro" id="IPR000794">
    <property type="entry name" value="Beta-ketoacyl_synthase"/>
</dbReference>
<evidence type="ECO:0000313" key="6">
    <source>
        <dbReference type="EMBL" id="MBZ3926877.1"/>
    </source>
</evidence>
<proteinExistence type="inferred from homology"/>
<evidence type="ECO:0000256" key="1">
    <source>
        <dbReference type="ARBA" id="ARBA00005194"/>
    </source>
</evidence>
<dbReference type="Pfam" id="PF00109">
    <property type="entry name" value="ketoacyl-synt"/>
    <property type="match status" value="1"/>
</dbReference>
<keyword evidence="3 4" id="KW-0808">Transferase</keyword>
<comment type="caution">
    <text evidence="6">The sequence shown here is derived from an EMBL/GenBank/DDBJ whole genome shotgun (WGS) entry which is preliminary data.</text>
</comment>
<comment type="similarity">
    <text evidence="2 4">Belongs to the thiolase-like superfamily. Beta-ketoacyl-ACP synthases family.</text>
</comment>
<name>A0AAW4RTT8_XANCI</name>
<dbReference type="SUPFAM" id="SSF53901">
    <property type="entry name" value="Thiolase-like"/>
    <property type="match status" value="2"/>
</dbReference>
<dbReference type="GO" id="GO:0005829">
    <property type="term" value="C:cytosol"/>
    <property type="evidence" value="ECO:0007669"/>
    <property type="project" value="TreeGrafter"/>
</dbReference>
<protein>
    <submittedName>
        <fullName evidence="6">Polyketide beta-ketoacyl:ACP synthase</fullName>
    </submittedName>
</protein>
<dbReference type="InterPro" id="IPR020841">
    <property type="entry name" value="PKS_Beta-ketoAc_synthase_dom"/>
</dbReference>
<accession>A0AAW4RTT8</accession>
<dbReference type="PANTHER" id="PTHR11712:SF336">
    <property type="entry name" value="3-OXOACYL-[ACYL-CARRIER-PROTEIN] SYNTHASE, MITOCHONDRIAL"/>
    <property type="match status" value="1"/>
</dbReference>
<dbReference type="SMART" id="SM00825">
    <property type="entry name" value="PKS_KS"/>
    <property type="match status" value="1"/>
</dbReference>
<dbReference type="AlphaFoldDB" id="A0AAW4RTT8"/>
<gene>
    <name evidence="6" type="ORF">Xseb_21410</name>
</gene>
<feature type="domain" description="Ketosynthase family 3 (KS3)" evidence="5">
    <location>
        <begin position="2"/>
        <end position="405"/>
    </location>
</feature>
<dbReference type="RefSeq" id="WP_089112384.1">
    <property type="nucleotide sequence ID" value="NZ_LOKL01000176.1"/>
</dbReference>
<evidence type="ECO:0000313" key="7">
    <source>
        <dbReference type="Proteomes" id="UP000825388"/>
    </source>
</evidence>
<dbReference type="InterPro" id="IPR014031">
    <property type="entry name" value="Ketoacyl_synth_C"/>
</dbReference>
<dbReference type="CDD" id="cd00834">
    <property type="entry name" value="KAS_I_II"/>
    <property type="match status" value="1"/>
</dbReference>
<organism evidence="6 7">
    <name type="scientific">Xanthomonas citri pv. sesbaniae</name>
    <dbReference type="NCBI Taxonomy" id="473425"/>
    <lineage>
        <taxon>Bacteria</taxon>
        <taxon>Pseudomonadati</taxon>
        <taxon>Pseudomonadota</taxon>
        <taxon>Gammaproteobacteria</taxon>
        <taxon>Lysobacterales</taxon>
        <taxon>Lysobacteraceae</taxon>
        <taxon>Xanthomonas</taxon>
    </lineage>
</organism>
<dbReference type="GO" id="GO:0006633">
    <property type="term" value="P:fatty acid biosynthetic process"/>
    <property type="evidence" value="ECO:0007669"/>
    <property type="project" value="TreeGrafter"/>
</dbReference>
<dbReference type="Gene3D" id="3.40.47.10">
    <property type="match status" value="2"/>
</dbReference>
<dbReference type="GO" id="GO:0004315">
    <property type="term" value="F:3-oxoacyl-[acyl-carrier-protein] synthase activity"/>
    <property type="evidence" value="ECO:0007669"/>
    <property type="project" value="TreeGrafter"/>
</dbReference>
<evidence type="ECO:0000256" key="3">
    <source>
        <dbReference type="ARBA" id="ARBA00022679"/>
    </source>
</evidence>
<dbReference type="EMBL" id="LOKL01000176">
    <property type="protein sequence ID" value="MBZ3926877.1"/>
    <property type="molecule type" value="Genomic_DNA"/>
</dbReference>
<evidence type="ECO:0000256" key="4">
    <source>
        <dbReference type="RuleBase" id="RU003694"/>
    </source>
</evidence>